<gene>
    <name evidence="2" type="ORF">QQ020_17270</name>
</gene>
<dbReference type="RefSeq" id="WP_346759168.1">
    <property type="nucleotide sequence ID" value="NZ_JAUJEB010000004.1"/>
</dbReference>
<evidence type="ECO:0000256" key="1">
    <source>
        <dbReference type="SAM" id="SignalP"/>
    </source>
</evidence>
<evidence type="ECO:0008006" key="4">
    <source>
        <dbReference type="Google" id="ProtNLM"/>
    </source>
</evidence>
<sequence>MKLVKNYLMLMLGILLINCQGKAQPDFSAEPLQPQKFNNYWFAGKAELTSYHLTQSRYGKLHEGNAVLIFVTEDFSRGKQVKLDDPIKNRKDAIKVMKLNFTKKFNTGIYPYSMMSSCFTPVDRENNPHSIKLTTSSQEWCGHTFTQVNLGENNYEVSGYSYFESEGDKQKKLAKTVLEDELWNLIRLSPDQLPVGKVKIIPGTFSARLMHNPLENTEAIASLTENQNPTFGKEGIMEYKIDYKGPKRTLKIYFESSFPYGITGWEETYKGIGGKQLTSQAIKNKSILLDYWTKNKPGDTSYRQELGLE</sequence>
<protein>
    <recommendedName>
        <fullName evidence="4">Septum formation inhibitor Maf</fullName>
    </recommendedName>
</protein>
<proteinExistence type="predicted"/>
<feature type="chain" id="PRO_5046627483" description="Septum formation inhibitor Maf" evidence="1">
    <location>
        <begin position="24"/>
        <end position="309"/>
    </location>
</feature>
<feature type="signal peptide" evidence="1">
    <location>
        <begin position="1"/>
        <end position="23"/>
    </location>
</feature>
<dbReference type="Proteomes" id="UP001172083">
    <property type="component" value="Unassembled WGS sequence"/>
</dbReference>
<keyword evidence="1" id="KW-0732">Signal</keyword>
<name>A0ABT8LC09_9BACT</name>
<accession>A0ABT8LC09</accession>
<evidence type="ECO:0000313" key="3">
    <source>
        <dbReference type="Proteomes" id="UP001172083"/>
    </source>
</evidence>
<evidence type="ECO:0000313" key="2">
    <source>
        <dbReference type="EMBL" id="MDN5213828.1"/>
    </source>
</evidence>
<keyword evidence="3" id="KW-1185">Reference proteome</keyword>
<organism evidence="2 3">
    <name type="scientific">Agaribacillus aureus</name>
    <dbReference type="NCBI Taxonomy" id="3051825"/>
    <lineage>
        <taxon>Bacteria</taxon>
        <taxon>Pseudomonadati</taxon>
        <taxon>Bacteroidota</taxon>
        <taxon>Cytophagia</taxon>
        <taxon>Cytophagales</taxon>
        <taxon>Splendidivirgaceae</taxon>
        <taxon>Agaribacillus</taxon>
    </lineage>
</organism>
<reference evidence="2" key="1">
    <citation type="submission" date="2023-06" db="EMBL/GenBank/DDBJ databases">
        <title>Genomic of Agaribacillus aureum.</title>
        <authorList>
            <person name="Wang G."/>
        </authorList>
    </citation>
    <scope>NUCLEOTIDE SEQUENCE</scope>
    <source>
        <strain evidence="2">BMA12</strain>
    </source>
</reference>
<dbReference type="EMBL" id="JAUJEB010000004">
    <property type="protein sequence ID" value="MDN5213828.1"/>
    <property type="molecule type" value="Genomic_DNA"/>
</dbReference>
<comment type="caution">
    <text evidence="2">The sequence shown here is derived from an EMBL/GenBank/DDBJ whole genome shotgun (WGS) entry which is preliminary data.</text>
</comment>